<reference evidence="3 4" key="1">
    <citation type="submission" date="2007-10" db="EMBL/GenBank/DDBJ databases">
        <title>Complete sequence of Desulfococcus oleovorans Hxd3.</title>
        <authorList>
            <consortium name="US DOE Joint Genome Institute"/>
            <person name="Copeland A."/>
            <person name="Lucas S."/>
            <person name="Lapidus A."/>
            <person name="Barry K."/>
            <person name="Glavina del Rio T."/>
            <person name="Dalin E."/>
            <person name="Tice H."/>
            <person name="Pitluck S."/>
            <person name="Kiss H."/>
            <person name="Brettin T."/>
            <person name="Bruce D."/>
            <person name="Detter J.C."/>
            <person name="Han C."/>
            <person name="Schmutz J."/>
            <person name="Larimer F."/>
            <person name="Land M."/>
            <person name="Hauser L."/>
            <person name="Kyrpides N."/>
            <person name="Kim E."/>
            <person name="Wawrik B."/>
            <person name="Richardson P."/>
        </authorList>
    </citation>
    <scope>NUCLEOTIDE SEQUENCE [LARGE SCALE GENOMIC DNA]</scope>
    <source>
        <strain evidence="4">DSM 6200 / JCM 39069 / Hxd3</strain>
    </source>
</reference>
<protein>
    <recommendedName>
        <fullName evidence="2">DUF1570 domain-containing protein</fullName>
    </recommendedName>
</protein>
<proteinExistence type="predicted"/>
<name>A8ZW29_DESOH</name>
<keyword evidence="4" id="KW-1185">Reference proteome</keyword>
<feature type="chain" id="PRO_5002734722" description="DUF1570 domain-containing protein" evidence="1">
    <location>
        <begin position="27"/>
        <end position="373"/>
    </location>
</feature>
<evidence type="ECO:0000256" key="1">
    <source>
        <dbReference type="SAM" id="SignalP"/>
    </source>
</evidence>
<sequence>MGFFKSKAGAGLILLSVLMAGLAACAGPVWENRYRAAVARVTPAMTRHCISTPRYRVCSDGESVPLSDVAAFMEQAGTAFERVLGLDPPLQGEDPSAVWLYTDRDRYRKVASGLAFHSSIPGFFSPVVPSAVHVRWEKTEEPFPFSLLLHEGLHQQVDTRWRITSPRHNPGNRNQGHIGLPLWANEGLATYMESARMVNGRLITGGINKDRLAELAQKLEKKKVPDLAAVLSRPYGAPFDSGDYAMAWGLVYDLKHGAGRAHLPGAPDLLDFYLKALGTDLSDRYQSLLNNDPTDSAGPAVNFHTWNPVMAQRSLALFNQIVVGSGATPEAWARDWRQRMLALNTYAFAGSNAGIAVNATDPQGVLMEKMHRH</sequence>
<dbReference type="AlphaFoldDB" id="A8ZW29"/>
<dbReference type="PROSITE" id="PS51257">
    <property type="entry name" value="PROKAR_LIPOPROTEIN"/>
    <property type="match status" value="1"/>
</dbReference>
<dbReference type="KEGG" id="dol:Dole_2459"/>
<dbReference type="InterPro" id="IPR011464">
    <property type="entry name" value="DUF1570"/>
</dbReference>
<dbReference type="OrthoDB" id="249876at2"/>
<dbReference type="Proteomes" id="UP000008561">
    <property type="component" value="Chromosome"/>
</dbReference>
<keyword evidence="1" id="KW-0732">Signal</keyword>
<organism evidence="3 4">
    <name type="scientific">Desulfosudis oleivorans (strain DSM 6200 / JCM 39069 / Hxd3)</name>
    <name type="common">Desulfococcus oleovorans</name>
    <dbReference type="NCBI Taxonomy" id="96561"/>
    <lineage>
        <taxon>Bacteria</taxon>
        <taxon>Pseudomonadati</taxon>
        <taxon>Thermodesulfobacteriota</taxon>
        <taxon>Desulfobacteria</taxon>
        <taxon>Desulfobacterales</taxon>
        <taxon>Desulfosudaceae</taxon>
        <taxon>Desulfosudis</taxon>
    </lineage>
</organism>
<feature type="domain" description="DUF1570" evidence="2">
    <location>
        <begin position="180"/>
        <end position="254"/>
    </location>
</feature>
<dbReference type="Pfam" id="PF07607">
    <property type="entry name" value="DUF1570"/>
    <property type="match status" value="1"/>
</dbReference>
<dbReference type="EMBL" id="CP000859">
    <property type="protein sequence ID" value="ABW68263.1"/>
    <property type="molecule type" value="Genomic_DNA"/>
</dbReference>
<dbReference type="RefSeq" id="WP_012175875.1">
    <property type="nucleotide sequence ID" value="NC_009943.1"/>
</dbReference>
<evidence type="ECO:0000313" key="3">
    <source>
        <dbReference type="EMBL" id="ABW68263.1"/>
    </source>
</evidence>
<dbReference type="HOGENOM" id="CLU_741299_0_0_7"/>
<dbReference type="STRING" id="96561.Dole_2459"/>
<gene>
    <name evidence="3" type="ordered locus">Dole_2459</name>
</gene>
<feature type="signal peptide" evidence="1">
    <location>
        <begin position="1"/>
        <end position="26"/>
    </location>
</feature>
<accession>A8ZW29</accession>
<evidence type="ECO:0000313" key="4">
    <source>
        <dbReference type="Proteomes" id="UP000008561"/>
    </source>
</evidence>
<evidence type="ECO:0000259" key="2">
    <source>
        <dbReference type="Pfam" id="PF07607"/>
    </source>
</evidence>